<evidence type="ECO:0000256" key="2">
    <source>
        <dbReference type="PROSITE-ProRule" id="PRU00117"/>
    </source>
</evidence>
<sequence length="499" mass="53387">MSVASPLMLHDTVFSPPTPSHDYKLDGDAIRKKRARAEFFAPLSALASGYGSQAGKPLVGRYQCSLVCPKEALRKLMAKLVEIQVESRCVIQLGGDVVDPDGNGLGMTLRLAANTDLSLQECRNRVQEIISGVLASHAGKMPRGYDKSVITIPAARVSDILGPRGAVIRAIQRDSGAKLVLAPLPDEDSRAHHHGDHALTLIGGSDQIAAAAWMIHDVLQGEYNTYCAMFQQELDRRAKSQSAGPGFTRHAGGNVWEERMIHLPEEIICSMTGPDGSNCFTKVEGASGATVTLESPSFNLFDLDGTSLSTLAPSIFTPPSSSPSSEEAGTRTLRISGRSPEVAAAYDVAVAMIESDVESRRFAERAAEQKNGSVLSPFAAASDSAKSYSTMGSSSRGSSHLPGGGSSTSERQTRVLEIPFEYIGNVVGPQGAVLWAIKHDTGVFLTMEKGTMRGAPRPLVMRGTPESLDKATQLVNAVLEGRYDIDEAVSRRQEEFCRS</sequence>
<dbReference type="SMART" id="SM00322">
    <property type="entry name" value="KH"/>
    <property type="match status" value="2"/>
</dbReference>
<dbReference type="OrthoDB" id="427410at2759"/>
<feature type="region of interest" description="Disordered" evidence="3">
    <location>
        <begin position="312"/>
        <end position="336"/>
    </location>
</feature>
<accession>C5KTG1</accession>
<dbReference type="InterPro" id="IPR004087">
    <property type="entry name" value="KH_dom"/>
</dbReference>
<organism evidence="6">
    <name type="scientific">Perkinsus marinus (strain ATCC 50983 / TXsc)</name>
    <dbReference type="NCBI Taxonomy" id="423536"/>
    <lineage>
        <taxon>Eukaryota</taxon>
        <taxon>Sar</taxon>
        <taxon>Alveolata</taxon>
        <taxon>Perkinsozoa</taxon>
        <taxon>Perkinsea</taxon>
        <taxon>Perkinsida</taxon>
        <taxon>Perkinsidae</taxon>
        <taxon>Perkinsus</taxon>
    </lineage>
</organism>
<dbReference type="InterPro" id="IPR036612">
    <property type="entry name" value="KH_dom_type_1_sf"/>
</dbReference>
<dbReference type="OMA" id="WEERMIH"/>
<dbReference type="PROSITE" id="PS50084">
    <property type="entry name" value="KH_TYPE_1"/>
    <property type="match status" value="2"/>
</dbReference>
<dbReference type="Gene3D" id="3.30.1370.10">
    <property type="entry name" value="K Homology domain, type 1"/>
    <property type="match status" value="2"/>
</dbReference>
<dbReference type="InParanoid" id="C5KTG1"/>
<dbReference type="EMBL" id="GG676168">
    <property type="protein sequence ID" value="EER12266.1"/>
    <property type="molecule type" value="Genomic_DNA"/>
</dbReference>
<evidence type="ECO:0000256" key="1">
    <source>
        <dbReference type="ARBA" id="ARBA00022737"/>
    </source>
</evidence>
<keyword evidence="6" id="KW-1185">Reference proteome</keyword>
<evidence type="ECO:0000313" key="6">
    <source>
        <dbReference type="Proteomes" id="UP000007800"/>
    </source>
</evidence>
<proteinExistence type="predicted"/>
<dbReference type="AlphaFoldDB" id="C5KTG1"/>
<dbReference type="RefSeq" id="XP_002780471.1">
    <property type="nucleotide sequence ID" value="XM_002780425.1"/>
</dbReference>
<feature type="domain" description="K Homology" evidence="4">
    <location>
        <begin position="144"/>
        <end position="220"/>
    </location>
</feature>
<dbReference type="PANTHER" id="PTHR10288">
    <property type="entry name" value="KH DOMAIN CONTAINING RNA BINDING PROTEIN"/>
    <property type="match status" value="1"/>
</dbReference>
<feature type="compositionally biased region" description="Low complexity" evidence="3">
    <location>
        <begin position="387"/>
        <end position="401"/>
    </location>
</feature>
<dbReference type="GeneID" id="9061432"/>
<dbReference type="GO" id="GO:0003723">
    <property type="term" value="F:RNA binding"/>
    <property type="evidence" value="ECO:0007669"/>
    <property type="project" value="UniProtKB-UniRule"/>
</dbReference>
<protein>
    <recommendedName>
        <fullName evidence="4">K Homology domain-containing protein</fullName>
    </recommendedName>
</protein>
<evidence type="ECO:0000313" key="5">
    <source>
        <dbReference type="EMBL" id="EER12266.1"/>
    </source>
</evidence>
<feature type="region of interest" description="Disordered" evidence="3">
    <location>
        <begin position="386"/>
        <end position="410"/>
    </location>
</feature>
<dbReference type="InterPro" id="IPR004088">
    <property type="entry name" value="KH_dom_type_1"/>
</dbReference>
<gene>
    <name evidence="5" type="ORF">Pmar_PMAR001063</name>
</gene>
<dbReference type="CDD" id="cd00105">
    <property type="entry name" value="KH-I"/>
    <property type="match status" value="2"/>
</dbReference>
<keyword evidence="2" id="KW-0694">RNA-binding</keyword>
<dbReference type="Proteomes" id="UP000007800">
    <property type="component" value="Unassembled WGS sequence"/>
</dbReference>
<dbReference type="SUPFAM" id="SSF54791">
    <property type="entry name" value="Eukaryotic type KH-domain (KH-domain type I)"/>
    <property type="match status" value="2"/>
</dbReference>
<evidence type="ECO:0000259" key="4">
    <source>
        <dbReference type="SMART" id="SM00322"/>
    </source>
</evidence>
<keyword evidence="1" id="KW-0677">Repeat</keyword>
<feature type="domain" description="K Homology" evidence="4">
    <location>
        <begin position="410"/>
        <end position="480"/>
    </location>
</feature>
<dbReference type="Pfam" id="PF00013">
    <property type="entry name" value="KH_1"/>
    <property type="match status" value="2"/>
</dbReference>
<name>C5KTG1_PERM5</name>
<reference evidence="5 6" key="1">
    <citation type="submission" date="2008-07" db="EMBL/GenBank/DDBJ databases">
        <authorList>
            <person name="El-Sayed N."/>
            <person name="Caler E."/>
            <person name="Inman J."/>
            <person name="Amedeo P."/>
            <person name="Hass B."/>
            <person name="Wortman J."/>
        </authorList>
    </citation>
    <scope>NUCLEOTIDE SEQUENCE [LARGE SCALE GENOMIC DNA]</scope>
    <source>
        <strain evidence="6">ATCC 50983 / TXsc</strain>
    </source>
</reference>
<evidence type="ECO:0000256" key="3">
    <source>
        <dbReference type="SAM" id="MobiDB-lite"/>
    </source>
</evidence>